<dbReference type="GO" id="GO:0045454">
    <property type="term" value="P:cell redox homeostasis"/>
    <property type="evidence" value="ECO:0007669"/>
    <property type="project" value="TreeGrafter"/>
</dbReference>
<comment type="caution">
    <text evidence="3">The sequence shown here is derived from an EMBL/GenBank/DDBJ whole genome shotgun (WGS) entry which is preliminary data.</text>
</comment>
<dbReference type="GO" id="GO:0006950">
    <property type="term" value="P:response to stress"/>
    <property type="evidence" value="ECO:0007669"/>
    <property type="project" value="UniProtKB-ARBA"/>
</dbReference>
<dbReference type="InterPro" id="IPR036249">
    <property type="entry name" value="Thioredoxin-like_sf"/>
</dbReference>
<feature type="domain" description="Thioredoxin" evidence="2">
    <location>
        <begin position="4"/>
        <end position="161"/>
    </location>
</feature>
<protein>
    <submittedName>
        <fullName evidence="3">Tetratricopeptide repeat protein</fullName>
    </submittedName>
</protein>
<dbReference type="PANTHER" id="PTHR43601">
    <property type="entry name" value="THIOREDOXIN, MITOCHONDRIAL"/>
    <property type="match status" value="1"/>
</dbReference>
<evidence type="ECO:0000313" key="4">
    <source>
        <dbReference type="Proteomes" id="UP000808146"/>
    </source>
</evidence>
<dbReference type="Proteomes" id="UP000808146">
    <property type="component" value="Unassembled WGS sequence"/>
</dbReference>
<dbReference type="Pfam" id="PF14559">
    <property type="entry name" value="TPR_19"/>
    <property type="match status" value="1"/>
</dbReference>
<dbReference type="CDD" id="cd02956">
    <property type="entry name" value="ybbN"/>
    <property type="match status" value="1"/>
</dbReference>
<dbReference type="EMBL" id="JADKBR010000017">
    <property type="protein sequence ID" value="MBK8891309.1"/>
    <property type="molecule type" value="Genomic_DNA"/>
</dbReference>
<name>A0A9D7LQL4_9RHOO</name>
<keyword evidence="1" id="KW-0676">Redox-active center</keyword>
<dbReference type="InterPro" id="IPR013766">
    <property type="entry name" value="Thioredoxin_domain"/>
</dbReference>
<dbReference type="PANTHER" id="PTHR43601:SF3">
    <property type="entry name" value="THIOREDOXIN, MITOCHONDRIAL"/>
    <property type="match status" value="1"/>
</dbReference>
<dbReference type="AlphaFoldDB" id="A0A9D7LQL4"/>
<proteinExistence type="predicted"/>
<evidence type="ECO:0000256" key="1">
    <source>
        <dbReference type="ARBA" id="ARBA00023284"/>
    </source>
</evidence>
<dbReference type="Pfam" id="PF00085">
    <property type="entry name" value="Thioredoxin"/>
    <property type="match status" value="1"/>
</dbReference>
<evidence type="ECO:0000313" key="3">
    <source>
        <dbReference type="EMBL" id="MBK8891309.1"/>
    </source>
</evidence>
<dbReference type="SUPFAM" id="SSF52833">
    <property type="entry name" value="Thioredoxin-like"/>
    <property type="match status" value="1"/>
</dbReference>
<gene>
    <name evidence="3" type="ORF">IPN75_13590</name>
</gene>
<reference evidence="3" key="1">
    <citation type="submission" date="2020-10" db="EMBL/GenBank/DDBJ databases">
        <title>Connecting structure to function with the recovery of over 1000 high-quality activated sludge metagenome-assembled genomes encoding full-length rRNA genes using long-read sequencing.</title>
        <authorList>
            <person name="Singleton C.M."/>
            <person name="Petriglieri F."/>
            <person name="Kristensen J.M."/>
            <person name="Kirkegaard R.H."/>
            <person name="Michaelsen T.Y."/>
            <person name="Andersen M.H."/>
            <person name="Karst S.M."/>
            <person name="Dueholm M.S."/>
            <person name="Nielsen P.H."/>
            <person name="Albertsen M."/>
        </authorList>
    </citation>
    <scope>NUCLEOTIDE SEQUENCE</scope>
    <source>
        <strain evidence="3">OdNE_18-Q3-R46-58_BAT3C.305</strain>
    </source>
</reference>
<dbReference type="Pfam" id="PF14561">
    <property type="entry name" value="TPR_20"/>
    <property type="match status" value="1"/>
</dbReference>
<dbReference type="InterPro" id="IPR011990">
    <property type="entry name" value="TPR-like_helical_dom_sf"/>
</dbReference>
<accession>A0A9D7LQL4</accession>
<dbReference type="InterPro" id="IPR017937">
    <property type="entry name" value="Thioredoxin_CS"/>
</dbReference>
<sequence>MFQFSFDVSIEEFEAKVIEPSSRVPVVIDFWAPWCEPCKTIKPLLEKLAEEYAGRFLLAKVDADQNPELAQHFGVRSIPRSRCSSRGNWSTSSMASCRRARSVPSSTASPCPLPAATCAQEAAALVAEGRLDEALARLSEASREQPADEAVRLDAIDVLLQLGRNDEAGQLLASEYTLEADRANALRARLALAACAADTGELEVKLAANPADHATRLDLARAYAGQSRFREALENALEVVVSDRFFDEGAGRKALLQIFEALAGSEQYDDLVREFRRKLSAALN</sequence>
<dbReference type="PROSITE" id="PS00194">
    <property type="entry name" value="THIOREDOXIN_1"/>
    <property type="match status" value="1"/>
</dbReference>
<dbReference type="GO" id="GO:0015036">
    <property type="term" value="F:disulfide oxidoreductase activity"/>
    <property type="evidence" value="ECO:0007669"/>
    <property type="project" value="UniProtKB-ARBA"/>
</dbReference>
<organism evidence="3 4">
    <name type="scientific">Candidatus Dechloromonas phosphorivorans</name>
    <dbReference type="NCBI Taxonomy" id="2899244"/>
    <lineage>
        <taxon>Bacteria</taxon>
        <taxon>Pseudomonadati</taxon>
        <taxon>Pseudomonadota</taxon>
        <taxon>Betaproteobacteria</taxon>
        <taxon>Rhodocyclales</taxon>
        <taxon>Azonexaceae</taxon>
        <taxon>Dechloromonas</taxon>
    </lineage>
</organism>
<dbReference type="SUPFAM" id="SSF48452">
    <property type="entry name" value="TPR-like"/>
    <property type="match status" value="1"/>
</dbReference>
<dbReference type="Gene3D" id="1.25.40.10">
    <property type="entry name" value="Tetratricopeptide repeat domain"/>
    <property type="match status" value="2"/>
</dbReference>
<evidence type="ECO:0000259" key="2">
    <source>
        <dbReference type="PROSITE" id="PS51352"/>
    </source>
</evidence>
<dbReference type="PROSITE" id="PS51352">
    <property type="entry name" value="THIOREDOXIN_2"/>
    <property type="match status" value="1"/>
</dbReference>
<dbReference type="Gene3D" id="3.40.30.10">
    <property type="entry name" value="Glutaredoxin"/>
    <property type="match status" value="1"/>
</dbReference>